<keyword evidence="1" id="KW-1133">Transmembrane helix</keyword>
<dbReference type="PANTHER" id="PTHR11362">
    <property type="entry name" value="PHOSPHATIDYLETHANOLAMINE-BINDING PROTEIN"/>
    <property type="match status" value="1"/>
</dbReference>
<dbReference type="SUPFAM" id="SSF49777">
    <property type="entry name" value="PEBP-like"/>
    <property type="match status" value="1"/>
</dbReference>
<dbReference type="InterPro" id="IPR008914">
    <property type="entry name" value="PEBP"/>
</dbReference>
<dbReference type="EMBL" id="MTYJ01000112">
    <property type="protein sequence ID" value="OQV14000.1"/>
    <property type="molecule type" value="Genomic_DNA"/>
</dbReference>
<comment type="caution">
    <text evidence="2">The sequence shown here is derived from an EMBL/GenBank/DDBJ whole genome shotgun (WGS) entry which is preliminary data.</text>
</comment>
<evidence type="ECO:0000313" key="3">
    <source>
        <dbReference type="Proteomes" id="UP000192578"/>
    </source>
</evidence>
<dbReference type="AlphaFoldDB" id="A0A1W0WFK7"/>
<evidence type="ECO:0000256" key="1">
    <source>
        <dbReference type="SAM" id="Phobius"/>
    </source>
</evidence>
<sequence length="269" mass="29686">MAQIPTTLFCWAPNKRSGNQARHQRHKSSLQKVCVLRVDSFLIDREMEKDIAVCIIAILLCHLLVLALAGKECKPGSLRQQTLHEQTRLQSFTTEEIVPDALDVAPADLLTVSYRPGVAANLGNVLQVDDVKESPTVAWTANADVYYTLVAIDLDAPSRANPVNREYQHWLVVNIRGGDVARGETLTEYKPPSPPAGSGLHRYVFLIFRQPHGQIQFHEPHLGVAAAVAASTLGAPSRSHFSIRNFIKKYGLTAEALAGNFFQVQHPQP</sequence>
<proteinExistence type="predicted"/>
<reference evidence="3" key="1">
    <citation type="submission" date="2017-01" db="EMBL/GenBank/DDBJ databases">
        <title>Comparative genomics of anhydrobiosis in the tardigrade Hypsibius dujardini.</title>
        <authorList>
            <person name="Yoshida Y."/>
            <person name="Koutsovoulos G."/>
            <person name="Laetsch D."/>
            <person name="Stevens L."/>
            <person name="Kumar S."/>
            <person name="Horikawa D."/>
            <person name="Ishino K."/>
            <person name="Komine S."/>
            <person name="Tomita M."/>
            <person name="Blaxter M."/>
            <person name="Arakawa K."/>
        </authorList>
    </citation>
    <scope>NUCLEOTIDE SEQUENCE [LARGE SCALE GENOMIC DNA]</scope>
    <source>
        <strain evidence="3">Z151</strain>
    </source>
</reference>
<organism evidence="2 3">
    <name type="scientific">Hypsibius exemplaris</name>
    <name type="common">Freshwater tardigrade</name>
    <dbReference type="NCBI Taxonomy" id="2072580"/>
    <lineage>
        <taxon>Eukaryota</taxon>
        <taxon>Metazoa</taxon>
        <taxon>Ecdysozoa</taxon>
        <taxon>Tardigrada</taxon>
        <taxon>Eutardigrada</taxon>
        <taxon>Parachela</taxon>
        <taxon>Hypsibioidea</taxon>
        <taxon>Hypsibiidae</taxon>
        <taxon>Hypsibius</taxon>
    </lineage>
</organism>
<protein>
    <submittedName>
        <fullName evidence="2">Phosphatidylethanolamine-binding protein-like protein F40A3.3</fullName>
    </submittedName>
</protein>
<dbReference type="OrthoDB" id="2506647at2759"/>
<feature type="transmembrane region" description="Helical" evidence="1">
    <location>
        <begin position="51"/>
        <end position="70"/>
    </location>
</feature>
<dbReference type="Proteomes" id="UP000192578">
    <property type="component" value="Unassembled WGS sequence"/>
</dbReference>
<dbReference type="Gene3D" id="3.90.280.10">
    <property type="entry name" value="PEBP-like"/>
    <property type="match status" value="1"/>
</dbReference>
<dbReference type="CDD" id="cd00866">
    <property type="entry name" value="PEBP_euk"/>
    <property type="match status" value="1"/>
</dbReference>
<accession>A0A1W0WFK7</accession>
<dbReference type="PANTHER" id="PTHR11362:SF82">
    <property type="entry name" value="PHOSPHATIDYLETHANOLAMINE-BINDING PROTEIN 4"/>
    <property type="match status" value="1"/>
</dbReference>
<name>A0A1W0WFK7_HYPEX</name>
<keyword evidence="3" id="KW-1185">Reference proteome</keyword>
<evidence type="ECO:0000313" key="2">
    <source>
        <dbReference type="EMBL" id="OQV14000.1"/>
    </source>
</evidence>
<dbReference type="InterPro" id="IPR035810">
    <property type="entry name" value="PEBP_euk"/>
</dbReference>
<dbReference type="InterPro" id="IPR036610">
    <property type="entry name" value="PEBP-like_sf"/>
</dbReference>
<keyword evidence="1" id="KW-0472">Membrane</keyword>
<keyword evidence="1" id="KW-0812">Transmembrane</keyword>
<dbReference type="Pfam" id="PF01161">
    <property type="entry name" value="PBP"/>
    <property type="match status" value="1"/>
</dbReference>
<gene>
    <name evidence="2" type="ORF">BV898_11771</name>
</gene>